<feature type="transmembrane region" description="Helical" evidence="6">
    <location>
        <begin position="112"/>
        <end position="132"/>
    </location>
</feature>
<feature type="domain" description="EamA" evidence="7">
    <location>
        <begin position="169"/>
        <end position="302"/>
    </location>
</feature>
<reference evidence="8 9" key="1">
    <citation type="journal article" date="2012" name="Int. J. Syst. Evol. Microbiol.">
        <title>Vibrio caribbeanicus sp. nov., isolated from the marine sponge Scleritoderma cyanea.</title>
        <authorList>
            <person name="Hoffmann M."/>
            <person name="Monday S.R."/>
            <person name="Allard M.W."/>
            <person name="Strain E.A."/>
            <person name="Whittaker P."/>
            <person name="Naum M."/>
            <person name="McCarthy P.J."/>
            <person name="Lopez J.V."/>
            <person name="Fischer M."/>
            <person name="Brown E.W."/>
        </authorList>
    </citation>
    <scope>NUCLEOTIDE SEQUENCE [LARGE SCALE GENOMIC DNA]</scope>
    <source>
        <strain evidence="9">DSMZ 21326</strain>
    </source>
</reference>
<dbReference type="InterPro" id="IPR037185">
    <property type="entry name" value="EmrE-like"/>
</dbReference>
<feature type="transmembrane region" description="Helical" evidence="6">
    <location>
        <begin position="285"/>
        <end position="302"/>
    </location>
</feature>
<keyword evidence="4 6" id="KW-1133">Transmembrane helix</keyword>
<feature type="transmembrane region" description="Helical" evidence="6">
    <location>
        <begin position="260"/>
        <end position="279"/>
    </location>
</feature>
<dbReference type="RefSeq" id="WP_008073374.1">
    <property type="nucleotide sequence ID" value="NZ_AEVT01000010.1"/>
</dbReference>
<keyword evidence="3 6" id="KW-0812">Transmembrane</keyword>
<dbReference type="Pfam" id="PF00892">
    <property type="entry name" value="EamA"/>
    <property type="match status" value="2"/>
</dbReference>
<dbReference type="AlphaFoldDB" id="E8M213"/>
<evidence type="ECO:0000256" key="5">
    <source>
        <dbReference type="ARBA" id="ARBA00023136"/>
    </source>
</evidence>
<dbReference type="PANTHER" id="PTHR42920:SF5">
    <property type="entry name" value="EAMA DOMAIN-CONTAINING PROTEIN"/>
    <property type="match status" value="1"/>
</dbReference>
<evidence type="ECO:0000256" key="3">
    <source>
        <dbReference type="ARBA" id="ARBA00022692"/>
    </source>
</evidence>
<keyword evidence="2" id="KW-1003">Cell membrane</keyword>
<dbReference type="OrthoDB" id="9813617at2"/>
<comment type="caution">
    <text evidence="8">The sequence shown here is derived from an EMBL/GenBank/DDBJ whole genome shotgun (WGS) entry which is preliminary data.</text>
</comment>
<dbReference type="Proteomes" id="UP000006228">
    <property type="component" value="Unassembled WGS sequence"/>
</dbReference>
<evidence type="ECO:0000256" key="4">
    <source>
        <dbReference type="ARBA" id="ARBA00022989"/>
    </source>
</evidence>
<evidence type="ECO:0000256" key="1">
    <source>
        <dbReference type="ARBA" id="ARBA00004651"/>
    </source>
</evidence>
<dbReference type="eggNOG" id="COG0697">
    <property type="taxonomic scope" value="Bacteria"/>
</dbReference>
<dbReference type="InterPro" id="IPR000620">
    <property type="entry name" value="EamA_dom"/>
</dbReference>
<feature type="transmembrane region" description="Helical" evidence="6">
    <location>
        <begin position="20"/>
        <end position="41"/>
    </location>
</feature>
<sequence length="306" mass="33043">MTDETQPIPSSVQRASQAGVFLALAGCILFSLKPILVKIAYQYGGDATSIMALRAFSSLPLYVVTFVILCRTPTNREKVTRHGFKAMLIGILGYYCASYLDIASLAFISAQLVRLLLFLFPTFVVLISWVFYRQAPSKQVILSALLGYLGISFIFIHDFQTLGESILQGSILAIASALVFAFYLVWSKPLIATLGSSLFTSIGMGSAGFAILIHLSSSNVIITHWSQELILVGVILGIFCTVLPSYLIAAAMARLSPTQLSLTSNIGPAVTAVAAVLVLGEAFTLWHAIGMALVVFSVYTMNRNKP</sequence>
<evidence type="ECO:0000313" key="8">
    <source>
        <dbReference type="EMBL" id="EGA71919.1"/>
    </source>
</evidence>
<dbReference type="Gene3D" id="1.10.3730.20">
    <property type="match status" value="1"/>
</dbReference>
<dbReference type="GeneID" id="95567708"/>
<dbReference type="SUPFAM" id="SSF103481">
    <property type="entry name" value="Multidrug resistance efflux transporter EmrE"/>
    <property type="match status" value="2"/>
</dbReference>
<feature type="transmembrane region" description="Helical" evidence="6">
    <location>
        <begin position="47"/>
        <end position="70"/>
    </location>
</feature>
<dbReference type="GO" id="GO:0005886">
    <property type="term" value="C:plasma membrane"/>
    <property type="evidence" value="ECO:0007669"/>
    <property type="project" value="UniProtKB-SubCell"/>
</dbReference>
<organism evidence="8 9">
    <name type="scientific">Vibrio sinaloensis DSM 21326</name>
    <dbReference type="NCBI Taxonomy" id="945550"/>
    <lineage>
        <taxon>Bacteria</taxon>
        <taxon>Pseudomonadati</taxon>
        <taxon>Pseudomonadota</taxon>
        <taxon>Gammaproteobacteria</taxon>
        <taxon>Vibrionales</taxon>
        <taxon>Vibrionaceae</taxon>
        <taxon>Vibrio</taxon>
        <taxon>Vibrio oreintalis group</taxon>
    </lineage>
</organism>
<evidence type="ECO:0000256" key="2">
    <source>
        <dbReference type="ARBA" id="ARBA00022475"/>
    </source>
</evidence>
<feature type="transmembrane region" description="Helical" evidence="6">
    <location>
        <begin position="165"/>
        <end position="186"/>
    </location>
</feature>
<keyword evidence="5 6" id="KW-0472">Membrane</keyword>
<feature type="domain" description="EamA" evidence="7">
    <location>
        <begin position="18"/>
        <end position="155"/>
    </location>
</feature>
<gene>
    <name evidence="8" type="ORF">VISI1226_14003</name>
</gene>
<comment type="subcellular location">
    <subcellularLocation>
        <location evidence="1">Cell membrane</location>
        <topology evidence="1">Multi-pass membrane protein</topology>
    </subcellularLocation>
</comment>
<feature type="transmembrane region" description="Helical" evidence="6">
    <location>
        <begin position="82"/>
        <end position="100"/>
    </location>
</feature>
<name>E8M213_PHOS4</name>
<evidence type="ECO:0000256" key="6">
    <source>
        <dbReference type="SAM" id="Phobius"/>
    </source>
</evidence>
<dbReference type="PANTHER" id="PTHR42920">
    <property type="entry name" value="OS03G0707200 PROTEIN-RELATED"/>
    <property type="match status" value="1"/>
</dbReference>
<feature type="transmembrane region" description="Helical" evidence="6">
    <location>
        <begin position="198"/>
        <end position="217"/>
    </location>
</feature>
<dbReference type="InterPro" id="IPR051258">
    <property type="entry name" value="Diverse_Substrate_Transporter"/>
</dbReference>
<dbReference type="EMBL" id="AEVT01000010">
    <property type="protein sequence ID" value="EGA71919.1"/>
    <property type="molecule type" value="Genomic_DNA"/>
</dbReference>
<evidence type="ECO:0000259" key="7">
    <source>
        <dbReference type="Pfam" id="PF00892"/>
    </source>
</evidence>
<feature type="transmembrane region" description="Helical" evidence="6">
    <location>
        <begin position="139"/>
        <end position="159"/>
    </location>
</feature>
<protein>
    <recommendedName>
        <fullName evidence="7">EamA domain-containing protein</fullName>
    </recommendedName>
</protein>
<evidence type="ECO:0000313" key="9">
    <source>
        <dbReference type="Proteomes" id="UP000006228"/>
    </source>
</evidence>
<accession>E8M213</accession>
<feature type="transmembrane region" description="Helical" evidence="6">
    <location>
        <begin position="229"/>
        <end position="248"/>
    </location>
</feature>
<proteinExistence type="predicted"/>